<name>A0A0N0Z804_9GAMM</name>
<dbReference type="AlphaFoldDB" id="A0A0N0Z804"/>
<dbReference type="SUPFAM" id="SSF49879">
    <property type="entry name" value="SMAD/FHA domain"/>
    <property type="match status" value="1"/>
</dbReference>
<proteinExistence type="predicted"/>
<dbReference type="PROSITE" id="PS50006">
    <property type="entry name" value="FHA_DOMAIN"/>
    <property type="match status" value="1"/>
</dbReference>
<evidence type="ECO:0000259" key="1">
    <source>
        <dbReference type="PROSITE" id="PS50006"/>
    </source>
</evidence>
<organism evidence="2 3">
    <name type="scientific">Moellerella wisconsensis ATCC 35017</name>
    <dbReference type="NCBI Taxonomy" id="1354267"/>
    <lineage>
        <taxon>Bacteria</taxon>
        <taxon>Pseudomonadati</taxon>
        <taxon>Pseudomonadota</taxon>
        <taxon>Gammaproteobacteria</taxon>
        <taxon>Enterobacterales</taxon>
        <taxon>Morganellaceae</taxon>
        <taxon>Moellerella</taxon>
    </lineage>
</organism>
<feature type="domain" description="FHA" evidence="1">
    <location>
        <begin position="28"/>
        <end position="78"/>
    </location>
</feature>
<evidence type="ECO:0000313" key="3">
    <source>
        <dbReference type="Proteomes" id="UP000053226"/>
    </source>
</evidence>
<protein>
    <submittedName>
        <fullName evidence="2">ImpI/VasC family protein</fullName>
    </submittedName>
</protein>
<dbReference type="OrthoDB" id="273564at2"/>
<evidence type="ECO:0000313" key="2">
    <source>
        <dbReference type="EMBL" id="KPD02977.1"/>
    </source>
</evidence>
<dbReference type="Pfam" id="PF00498">
    <property type="entry name" value="FHA"/>
    <property type="match status" value="1"/>
</dbReference>
<dbReference type="EMBL" id="LGAA01000016">
    <property type="protein sequence ID" value="KPD02977.1"/>
    <property type="molecule type" value="Genomic_DNA"/>
</dbReference>
<reference evidence="2 3" key="1">
    <citation type="submission" date="2015-07" db="EMBL/GenBank/DDBJ databases">
        <title>ATOL: Assembling a taxonomically balanced genome-scale reconstruction of the evolutionary history of the Enterobacteriaceae.</title>
        <authorList>
            <person name="Plunkett G.III."/>
            <person name="Neeno-Eckwall E.C."/>
            <person name="Glasner J.D."/>
            <person name="Perna N.T."/>
        </authorList>
    </citation>
    <scope>NUCLEOTIDE SEQUENCE [LARGE SCALE GENOMIC DNA]</scope>
    <source>
        <strain evidence="2 3">ATCC 35017</strain>
    </source>
</reference>
<sequence length="318" mass="36235">MGLIIRIISHPEGESIQQWQYNLPDEGGIIGRSIGVNLQLNDSHRTISGIHATIKKNDRGYQLTDNSTNGTFINNDEIPLGKDNSMILNDGDVIKISDYQLLISCFELNSNNIDTISINAPLIDSAVKVKNNLAKKAPSLGSGLFEDDPFEDKIPNLLSYKDNTESIDDTLYMDTDIHDDIFNYQPENSIEINSIQSKDNEDTLKDPFSVLDSEYIKSKDPIMLLFNDRNISISEFIKMINESIAISVNKLILDLSPENIESTYFSIFKPGFFNLTPDFWKAYKNYYYRQMKNDNLQTNFTSCFHSELLSKILDRNIQ</sequence>
<dbReference type="InterPro" id="IPR000253">
    <property type="entry name" value="FHA_dom"/>
</dbReference>
<keyword evidence="3" id="KW-1185">Reference proteome</keyword>
<gene>
    <name evidence="2" type="ORF">M992_1465</name>
</gene>
<comment type="caution">
    <text evidence="2">The sequence shown here is derived from an EMBL/GenBank/DDBJ whole genome shotgun (WGS) entry which is preliminary data.</text>
</comment>
<dbReference type="RefSeq" id="WP_053907960.1">
    <property type="nucleotide sequence ID" value="NZ_CAWMUS010000016.1"/>
</dbReference>
<dbReference type="SMART" id="SM00240">
    <property type="entry name" value="FHA"/>
    <property type="match status" value="1"/>
</dbReference>
<dbReference type="Proteomes" id="UP000053226">
    <property type="component" value="Unassembled WGS sequence"/>
</dbReference>
<dbReference type="Gene3D" id="2.60.200.20">
    <property type="match status" value="1"/>
</dbReference>
<dbReference type="InterPro" id="IPR008984">
    <property type="entry name" value="SMAD_FHA_dom_sf"/>
</dbReference>
<accession>A0A0N0Z804</accession>
<dbReference type="CDD" id="cd00060">
    <property type="entry name" value="FHA"/>
    <property type="match status" value="1"/>
</dbReference>